<sequence>MYLRYLAFFRRRSPVTLIDFTVNNSTVNVLFLNFRFYYSRRRHRVGHIRDLIGGRSDYVVVVVEIVDGGRDSKCW</sequence>
<comment type="caution">
    <text evidence="2">The sequence shown here is derived from an EMBL/GenBank/DDBJ whole genome shotgun (WGS) entry which is preliminary data.</text>
</comment>
<proteinExistence type="predicted"/>
<gene>
    <name evidence="2" type="ORF">MtrunA17_Chr1g0197571</name>
</gene>
<dbReference type="AlphaFoldDB" id="A0A396JSL6"/>
<evidence type="ECO:0000313" key="2">
    <source>
        <dbReference type="EMBL" id="RHN81306.1"/>
    </source>
</evidence>
<keyword evidence="1" id="KW-0472">Membrane</keyword>
<protein>
    <recommendedName>
        <fullName evidence="3">Transmembrane protein</fullName>
    </recommendedName>
</protein>
<evidence type="ECO:0000256" key="1">
    <source>
        <dbReference type="SAM" id="Phobius"/>
    </source>
</evidence>
<reference evidence="2" key="1">
    <citation type="journal article" date="2018" name="Nat. Plants">
        <title>Whole-genome landscape of Medicago truncatula symbiotic genes.</title>
        <authorList>
            <person name="Pecrix Y."/>
            <person name="Gamas P."/>
            <person name="Carrere S."/>
        </authorList>
    </citation>
    <scope>NUCLEOTIDE SEQUENCE</scope>
    <source>
        <tissue evidence="2">Leaves</tissue>
    </source>
</reference>
<evidence type="ECO:0008006" key="3">
    <source>
        <dbReference type="Google" id="ProtNLM"/>
    </source>
</evidence>
<dbReference type="EMBL" id="PSQE01000001">
    <property type="protein sequence ID" value="RHN81306.1"/>
    <property type="molecule type" value="Genomic_DNA"/>
</dbReference>
<accession>A0A396JSL6</accession>
<keyword evidence="1" id="KW-0812">Transmembrane</keyword>
<dbReference type="Proteomes" id="UP000265566">
    <property type="component" value="Chromosome 1"/>
</dbReference>
<keyword evidence="1" id="KW-1133">Transmembrane helix</keyword>
<dbReference type="Gramene" id="rna5324">
    <property type="protein sequence ID" value="RHN81306.1"/>
    <property type="gene ID" value="gene5324"/>
</dbReference>
<name>A0A396JSL6_MEDTR</name>
<organism evidence="2">
    <name type="scientific">Medicago truncatula</name>
    <name type="common">Barrel medic</name>
    <name type="synonym">Medicago tribuloides</name>
    <dbReference type="NCBI Taxonomy" id="3880"/>
    <lineage>
        <taxon>Eukaryota</taxon>
        <taxon>Viridiplantae</taxon>
        <taxon>Streptophyta</taxon>
        <taxon>Embryophyta</taxon>
        <taxon>Tracheophyta</taxon>
        <taxon>Spermatophyta</taxon>
        <taxon>Magnoliopsida</taxon>
        <taxon>eudicotyledons</taxon>
        <taxon>Gunneridae</taxon>
        <taxon>Pentapetalae</taxon>
        <taxon>rosids</taxon>
        <taxon>fabids</taxon>
        <taxon>Fabales</taxon>
        <taxon>Fabaceae</taxon>
        <taxon>Papilionoideae</taxon>
        <taxon>50 kb inversion clade</taxon>
        <taxon>NPAAA clade</taxon>
        <taxon>Hologalegina</taxon>
        <taxon>IRL clade</taxon>
        <taxon>Trifolieae</taxon>
        <taxon>Medicago</taxon>
    </lineage>
</organism>
<feature type="transmembrane region" description="Helical" evidence="1">
    <location>
        <begin position="20"/>
        <end position="38"/>
    </location>
</feature>